<feature type="transmembrane region" description="Helical" evidence="1">
    <location>
        <begin position="90"/>
        <end position="112"/>
    </location>
</feature>
<evidence type="ECO:0000256" key="1">
    <source>
        <dbReference type="SAM" id="Phobius"/>
    </source>
</evidence>
<dbReference type="EMBL" id="BMFY01000003">
    <property type="protein sequence ID" value="GGA07875.1"/>
    <property type="molecule type" value="Genomic_DNA"/>
</dbReference>
<name>A0A8J2XJS8_9MICO</name>
<keyword evidence="1" id="KW-0472">Membrane</keyword>
<feature type="transmembrane region" description="Helical" evidence="1">
    <location>
        <begin position="12"/>
        <end position="36"/>
    </location>
</feature>
<comment type="caution">
    <text evidence="2">The sequence shown here is derived from an EMBL/GenBank/DDBJ whole genome shotgun (WGS) entry which is preliminary data.</text>
</comment>
<keyword evidence="3" id="KW-1185">Reference proteome</keyword>
<evidence type="ECO:0000313" key="2">
    <source>
        <dbReference type="EMBL" id="GGA07875.1"/>
    </source>
</evidence>
<dbReference type="Proteomes" id="UP000616114">
    <property type="component" value="Unassembled WGS sequence"/>
</dbReference>
<sequence>MSDRSRSGRPKSVSGLLALGVAAAANLIAGFVARVWLAEQGQEDFFGEGFFDGPPLLFLALMLAISGIGVCVLVYRSGKAPGVAFSRKRFVALVFAWIVPLSIIAILGLVGIDPYGHWQLSLVALSIPFLVLSMIVALPFLPIVPRLLQAAGVGEGAERTD</sequence>
<dbReference type="AlphaFoldDB" id="A0A8J2XJS8"/>
<feature type="transmembrane region" description="Helical" evidence="1">
    <location>
        <begin position="118"/>
        <end position="141"/>
    </location>
</feature>
<dbReference type="RefSeq" id="WP_188549672.1">
    <property type="nucleotide sequence ID" value="NZ_BMFY01000003.1"/>
</dbReference>
<gene>
    <name evidence="2" type="ORF">GCM10011333_08360</name>
</gene>
<accession>A0A8J2XJS8</accession>
<keyword evidence="1" id="KW-0812">Transmembrane</keyword>
<protein>
    <submittedName>
        <fullName evidence="2">Uncharacterized protein</fullName>
    </submittedName>
</protein>
<proteinExistence type="predicted"/>
<reference evidence="2" key="1">
    <citation type="journal article" date="2014" name="Int. J. Syst. Evol. Microbiol.">
        <title>Complete genome sequence of Corynebacterium casei LMG S-19264T (=DSM 44701T), isolated from a smear-ripened cheese.</title>
        <authorList>
            <consortium name="US DOE Joint Genome Institute (JGI-PGF)"/>
            <person name="Walter F."/>
            <person name="Albersmeier A."/>
            <person name="Kalinowski J."/>
            <person name="Ruckert C."/>
        </authorList>
    </citation>
    <scope>NUCLEOTIDE SEQUENCE</scope>
    <source>
        <strain evidence="2">CGMCC 1.12785</strain>
    </source>
</reference>
<keyword evidence="1" id="KW-1133">Transmembrane helix</keyword>
<feature type="transmembrane region" description="Helical" evidence="1">
    <location>
        <begin position="56"/>
        <end position="78"/>
    </location>
</feature>
<reference evidence="2" key="2">
    <citation type="submission" date="2020-09" db="EMBL/GenBank/DDBJ databases">
        <authorList>
            <person name="Sun Q."/>
            <person name="Zhou Y."/>
        </authorList>
    </citation>
    <scope>NUCLEOTIDE SEQUENCE</scope>
    <source>
        <strain evidence="2">CGMCC 1.12785</strain>
    </source>
</reference>
<organism evidence="2 3">
    <name type="scientific">Sediminivirga luteola</name>
    <dbReference type="NCBI Taxonomy" id="1774748"/>
    <lineage>
        <taxon>Bacteria</taxon>
        <taxon>Bacillati</taxon>
        <taxon>Actinomycetota</taxon>
        <taxon>Actinomycetes</taxon>
        <taxon>Micrococcales</taxon>
        <taxon>Brevibacteriaceae</taxon>
        <taxon>Sediminivirga</taxon>
    </lineage>
</organism>
<evidence type="ECO:0000313" key="3">
    <source>
        <dbReference type="Proteomes" id="UP000616114"/>
    </source>
</evidence>